<dbReference type="Proteomes" id="UP001321014">
    <property type="component" value="Unassembled WGS sequence"/>
</dbReference>
<accession>A0ABT2WSP5</accession>
<sequence>MFYFTSPNHLLENLTENQIKLSDFKKCNDVFELASFALKDKKMRENHRAWIEELSSELGLICFSQDWRNPLMWGHYSKSGEGVCLVLDVAVSQLQPVEYLLKRATSDASCFPRSGDPMFKKFCAQKSHHWRYEKEERLFVTLHSNKVIHQDNGKKFLKMGGEVQLVGFINGPRPELSADEIKSAFGGKRPLKHFQCRAAFRDFRMVVQQDTSLWKGCVT</sequence>
<gene>
    <name evidence="1" type="ORF">OEZ49_14200</name>
</gene>
<comment type="caution">
    <text evidence="1">The sequence shown here is derived from an EMBL/GenBank/DDBJ whole genome shotgun (WGS) entry which is preliminary data.</text>
</comment>
<evidence type="ECO:0000313" key="2">
    <source>
        <dbReference type="Proteomes" id="UP001321014"/>
    </source>
</evidence>
<dbReference type="EMBL" id="JAOVQN010000014">
    <property type="protein sequence ID" value="MCU9838926.1"/>
    <property type="molecule type" value="Genomic_DNA"/>
</dbReference>
<proteinExistence type="predicted"/>
<evidence type="ECO:0000313" key="1">
    <source>
        <dbReference type="EMBL" id="MCU9838926.1"/>
    </source>
</evidence>
<protein>
    <submittedName>
        <fullName evidence="1">DUF2971 domain-containing protein</fullName>
    </submittedName>
</protein>
<reference evidence="1 2" key="1">
    <citation type="submission" date="2022-10" db="EMBL/GenBank/DDBJ databases">
        <title>Ruegeria sp. nov., isolated from ocean surface water.</title>
        <authorList>
            <person name="He W."/>
            <person name="Wang L."/>
            <person name="Zhang D.-F."/>
        </authorList>
    </citation>
    <scope>NUCLEOTIDE SEQUENCE [LARGE SCALE GENOMIC DNA]</scope>
    <source>
        <strain evidence="1 2">WL0004</strain>
    </source>
</reference>
<keyword evidence="2" id="KW-1185">Reference proteome</keyword>
<name>A0ABT2WSP5_9RHOB</name>
<organism evidence="1 2">
    <name type="scientific">Ruegeria marisflavi</name>
    <dbReference type="NCBI Taxonomy" id="2984152"/>
    <lineage>
        <taxon>Bacteria</taxon>
        <taxon>Pseudomonadati</taxon>
        <taxon>Pseudomonadota</taxon>
        <taxon>Alphaproteobacteria</taxon>
        <taxon>Rhodobacterales</taxon>
        <taxon>Roseobacteraceae</taxon>
        <taxon>Ruegeria</taxon>
    </lineage>
</organism>